<protein>
    <submittedName>
        <fullName evidence="3">Glycine/betaine ABC transporter substrate-binding protein</fullName>
    </submittedName>
</protein>
<dbReference type="Proteomes" id="UP000192721">
    <property type="component" value="Unassembled WGS sequence"/>
</dbReference>
<dbReference type="GO" id="GO:0015871">
    <property type="term" value="P:choline transport"/>
    <property type="evidence" value="ECO:0007669"/>
    <property type="project" value="InterPro"/>
</dbReference>
<dbReference type="GO" id="GO:0042597">
    <property type="term" value="C:periplasmic space"/>
    <property type="evidence" value="ECO:0007669"/>
    <property type="project" value="InterPro"/>
</dbReference>
<dbReference type="Pfam" id="PF04069">
    <property type="entry name" value="OpuAC"/>
    <property type="match status" value="1"/>
</dbReference>
<reference evidence="3 4" key="1">
    <citation type="submission" date="2017-02" db="EMBL/GenBank/DDBJ databases">
        <title>Chromobacterium haemolyticum H5244.</title>
        <authorList>
            <person name="Gulvik C.A."/>
        </authorList>
    </citation>
    <scope>NUCLEOTIDE SEQUENCE [LARGE SCALE GENOMIC DNA]</scope>
    <source>
        <strain evidence="3 4">H5244</strain>
    </source>
</reference>
<dbReference type="InterPro" id="IPR017783">
    <property type="entry name" value="ABC_choline_sub-bd"/>
</dbReference>
<comment type="caution">
    <text evidence="3">The sequence shown here is derived from an EMBL/GenBank/DDBJ whole genome shotgun (WGS) entry which is preliminary data.</text>
</comment>
<keyword evidence="1" id="KW-0732">Signal</keyword>
<feature type="domain" description="ABC-type glycine betaine transport system substrate-binding" evidence="2">
    <location>
        <begin position="29"/>
        <end position="282"/>
    </location>
</feature>
<evidence type="ECO:0000259" key="2">
    <source>
        <dbReference type="Pfam" id="PF04069"/>
    </source>
</evidence>
<evidence type="ECO:0000256" key="1">
    <source>
        <dbReference type="SAM" id="SignalP"/>
    </source>
</evidence>
<dbReference type="GO" id="GO:0033265">
    <property type="term" value="F:choline binding"/>
    <property type="evidence" value="ECO:0007669"/>
    <property type="project" value="InterPro"/>
</dbReference>
<dbReference type="SUPFAM" id="SSF53850">
    <property type="entry name" value="Periplasmic binding protein-like II"/>
    <property type="match status" value="1"/>
</dbReference>
<dbReference type="EMBL" id="MUKV01000027">
    <property type="protein sequence ID" value="OQS35458.1"/>
    <property type="molecule type" value="Genomic_DNA"/>
</dbReference>
<dbReference type="Gene3D" id="3.40.190.100">
    <property type="entry name" value="Glycine betaine-binding periplasmic protein, domain 2"/>
    <property type="match status" value="1"/>
</dbReference>
<dbReference type="GO" id="GO:0043190">
    <property type="term" value="C:ATP-binding cassette (ABC) transporter complex"/>
    <property type="evidence" value="ECO:0007669"/>
    <property type="project" value="InterPro"/>
</dbReference>
<dbReference type="InterPro" id="IPR007210">
    <property type="entry name" value="ABC_Gly_betaine_transp_sub-bd"/>
</dbReference>
<dbReference type="AlphaFoldDB" id="A0A1W0CLC6"/>
<evidence type="ECO:0000313" key="4">
    <source>
        <dbReference type="Proteomes" id="UP000192721"/>
    </source>
</evidence>
<proteinExistence type="predicted"/>
<name>A0A1W0CLC6_9NEIS</name>
<dbReference type="CDD" id="cd13640">
    <property type="entry name" value="PBP2_ChoX"/>
    <property type="match status" value="1"/>
</dbReference>
<evidence type="ECO:0000313" key="3">
    <source>
        <dbReference type="EMBL" id="OQS35458.1"/>
    </source>
</evidence>
<gene>
    <name evidence="3" type="ORF">B0T45_17545</name>
</gene>
<dbReference type="NCBIfam" id="TIGR03414">
    <property type="entry name" value="ABC_choline_bnd"/>
    <property type="match status" value="1"/>
</dbReference>
<accession>A0A1W0CLC6</accession>
<dbReference type="Gene3D" id="3.40.190.10">
    <property type="entry name" value="Periplasmic binding protein-like II"/>
    <property type="match status" value="1"/>
</dbReference>
<feature type="signal peptide" evidence="1">
    <location>
        <begin position="1"/>
        <end position="21"/>
    </location>
</feature>
<feature type="chain" id="PRO_5012258191" evidence="1">
    <location>
        <begin position="22"/>
        <end position="312"/>
    </location>
</feature>
<dbReference type="RefSeq" id="WP_081556360.1">
    <property type="nucleotide sequence ID" value="NZ_MUKV01000027.1"/>
</dbReference>
<sequence>MNRFKAMSAALLLAVAGSAAALEPAACRNVRFADVGWTDIAATTGMASVVLEALGYRPSVTMASVPIAFSGLKTRQIDVFLGYWSPSMTPLIEPYLKAGQIKVLAEPNLSGAKYTLAVPDYVAAAGLRDFKDIARFKAQLDGKIYGIEAGNDGNRLIDGMIRKQQYGLGGFKLVESSEAGMLAELERAERRKKWMVFLAWEPHPMNVLHKLRYLSGGDAVFGPNFGAAKVFTALPPDYEARCANVGRLLRNLRFSTDMENQVMGPIMNKVRPETAAREYLKKNPAMLTSWLAGVNTFDGRPGLPIVSQALAR</sequence>
<organism evidence="3 4">
    <name type="scientific">Chromobacterium haemolyticum</name>
    <dbReference type="NCBI Taxonomy" id="394935"/>
    <lineage>
        <taxon>Bacteria</taxon>
        <taxon>Pseudomonadati</taxon>
        <taxon>Pseudomonadota</taxon>
        <taxon>Betaproteobacteria</taxon>
        <taxon>Neisseriales</taxon>
        <taxon>Chromobacteriaceae</taxon>
        <taxon>Chromobacterium</taxon>
    </lineage>
</organism>
<dbReference type="GO" id="GO:0022857">
    <property type="term" value="F:transmembrane transporter activity"/>
    <property type="evidence" value="ECO:0007669"/>
    <property type="project" value="InterPro"/>
</dbReference>